<dbReference type="EMBL" id="JABFCT010000009">
    <property type="protein sequence ID" value="KAF5872952.1"/>
    <property type="molecule type" value="Genomic_DNA"/>
</dbReference>
<accession>A0A8H6ASS2</accession>
<keyword evidence="11" id="KW-1185">Reference proteome</keyword>
<keyword evidence="6" id="KW-0804">Transcription</keyword>
<comment type="subcellular location">
    <subcellularLocation>
        <location evidence="1">Nucleus</location>
    </subcellularLocation>
</comment>
<dbReference type="PROSITE" id="PS50157">
    <property type="entry name" value="ZINC_FINGER_C2H2_2"/>
    <property type="match status" value="2"/>
</dbReference>
<evidence type="ECO:0000256" key="1">
    <source>
        <dbReference type="ARBA" id="ARBA00004123"/>
    </source>
</evidence>
<dbReference type="AlphaFoldDB" id="A0A8H6ASS2"/>
<keyword evidence="3 8" id="KW-0863">Zinc-finger</keyword>
<dbReference type="InterPro" id="IPR013087">
    <property type="entry name" value="Znf_C2H2_type"/>
</dbReference>
<keyword evidence="7" id="KW-0539">Nucleus</keyword>
<feature type="domain" description="C2H2-type" evidence="9">
    <location>
        <begin position="212"/>
        <end position="238"/>
    </location>
</feature>
<evidence type="ECO:0000313" key="10">
    <source>
        <dbReference type="EMBL" id="KAF5872952.1"/>
    </source>
</evidence>
<comment type="caution">
    <text evidence="10">The sequence shown here is derived from an EMBL/GenBank/DDBJ whole genome shotgun (WGS) entry which is preliminary data.</text>
</comment>
<dbReference type="OrthoDB" id="3538117at2759"/>
<dbReference type="InterPro" id="IPR051061">
    <property type="entry name" value="Zinc_finger_trans_reg"/>
</dbReference>
<dbReference type="GO" id="GO:0008270">
    <property type="term" value="F:zinc ion binding"/>
    <property type="evidence" value="ECO:0007669"/>
    <property type="project" value="UniProtKB-KW"/>
</dbReference>
<evidence type="ECO:0000256" key="5">
    <source>
        <dbReference type="ARBA" id="ARBA00023015"/>
    </source>
</evidence>
<proteinExistence type="predicted"/>
<keyword evidence="2" id="KW-0479">Metal-binding</keyword>
<sequence length="238" mass="27018">MSTTTNKEQPYLRWELNLETFLDHSPATFPFTHPNDNVLYDNVETLDIFNWNDDVRADQTALLPTEFNHSNVPNWNYNSTGDIATASLDPFMNFQNFTSFEPNTFSSSDDRYFQGLCDGIDMGIDFHGQEMNFFASAPKTTTEQQDFISGEADTNTTLIGQQATPPAPLIGSFANNIAPAPRFACNFIGCGKTFGRQSDCNRHMKKHEAPEYSCHAPGCGREFYRRDKMMDHARRVHQ</sequence>
<protein>
    <recommendedName>
        <fullName evidence="9">C2H2-type domain-containing protein</fullName>
    </recommendedName>
</protein>
<dbReference type="Proteomes" id="UP000531561">
    <property type="component" value="Unassembled WGS sequence"/>
</dbReference>
<evidence type="ECO:0000256" key="3">
    <source>
        <dbReference type="ARBA" id="ARBA00022771"/>
    </source>
</evidence>
<dbReference type="Gene3D" id="3.30.160.60">
    <property type="entry name" value="Classic Zinc Finger"/>
    <property type="match status" value="2"/>
</dbReference>
<evidence type="ECO:0000256" key="2">
    <source>
        <dbReference type="ARBA" id="ARBA00022723"/>
    </source>
</evidence>
<dbReference type="SUPFAM" id="SSF57667">
    <property type="entry name" value="beta-beta-alpha zinc fingers"/>
    <property type="match status" value="1"/>
</dbReference>
<feature type="domain" description="C2H2-type" evidence="9">
    <location>
        <begin position="183"/>
        <end position="212"/>
    </location>
</feature>
<evidence type="ECO:0000256" key="8">
    <source>
        <dbReference type="PROSITE-ProRule" id="PRU00042"/>
    </source>
</evidence>
<dbReference type="PANTHER" id="PTHR46179">
    <property type="entry name" value="ZINC FINGER PROTEIN"/>
    <property type="match status" value="1"/>
</dbReference>
<evidence type="ECO:0000256" key="7">
    <source>
        <dbReference type="ARBA" id="ARBA00023242"/>
    </source>
</evidence>
<gene>
    <name evidence="10" type="ORF">Bfra_008229</name>
</gene>
<evidence type="ECO:0000313" key="11">
    <source>
        <dbReference type="Proteomes" id="UP000531561"/>
    </source>
</evidence>
<dbReference type="PROSITE" id="PS00028">
    <property type="entry name" value="ZINC_FINGER_C2H2_1"/>
    <property type="match status" value="1"/>
</dbReference>
<dbReference type="GO" id="GO:0006357">
    <property type="term" value="P:regulation of transcription by RNA polymerase II"/>
    <property type="evidence" value="ECO:0007669"/>
    <property type="project" value="TreeGrafter"/>
</dbReference>
<dbReference type="GeneID" id="59262284"/>
<dbReference type="GO" id="GO:0005634">
    <property type="term" value="C:nucleus"/>
    <property type="evidence" value="ECO:0007669"/>
    <property type="project" value="UniProtKB-SubCell"/>
</dbReference>
<dbReference type="PANTHER" id="PTHR46179:SF13">
    <property type="entry name" value="C2H2-TYPE DOMAIN-CONTAINING PROTEIN"/>
    <property type="match status" value="1"/>
</dbReference>
<evidence type="ECO:0000256" key="6">
    <source>
        <dbReference type="ARBA" id="ARBA00023163"/>
    </source>
</evidence>
<dbReference type="InterPro" id="IPR036236">
    <property type="entry name" value="Znf_C2H2_sf"/>
</dbReference>
<evidence type="ECO:0000256" key="4">
    <source>
        <dbReference type="ARBA" id="ARBA00022833"/>
    </source>
</evidence>
<reference evidence="10 11" key="1">
    <citation type="journal article" date="2020" name="Phytopathology">
        <title>A high-quality genome resource of Botrytis fragariae, a new and rapidly spreading fungal pathogen causing strawberry gray mold in the U.S.A.</title>
        <authorList>
            <person name="Wu Y."/>
            <person name="Saski C.A."/>
            <person name="Schnabel G."/>
            <person name="Xiao S."/>
            <person name="Hu M."/>
        </authorList>
    </citation>
    <scope>NUCLEOTIDE SEQUENCE [LARGE SCALE GENOMIC DNA]</scope>
    <source>
        <strain evidence="10 11">BVB16</strain>
    </source>
</reference>
<dbReference type="RefSeq" id="XP_037191898.1">
    <property type="nucleotide sequence ID" value="XM_037338592.1"/>
</dbReference>
<keyword evidence="4" id="KW-0862">Zinc</keyword>
<organism evidence="10 11">
    <name type="scientific">Botrytis fragariae</name>
    <dbReference type="NCBI Taxonomy" id="1964551"/>
    <lineage>
        <taxon>Eukaryota</taxon>
        <taxon>Fungi</taxon>
        <taxon>Dikarya</taxon>
        <taxon>Ascomycota</taxon>
        <taxon>Pezizomycotina</taxon>
        <taxon>Leotiomycetes</taxon>
        <taxon>Helotiales</taxon>
        <taxon>Sclerotiniaceae</taxon>
        <taxon>Botrytis</taxon>
    </lineage>
</organism>
<keyword evidence="5" id="KW-0805">Transcription regulation</keyword>
<dbReference type="Pfam" id="PF00096">
    <property type="entry name" value="zf-C2H2"/>
    <property type="match status" value="2"/>
</dbReference>
<dbReference type="SMART" id="SM00355">
    <property type="entry name" value="ZnF_C2H2"/>
    <property type="match status" value="2"/>
</dbReference>
<evidence type="ECO:0000259" key="9">
    <source>
        <dbReference type="PROSITE" id="PS50157"/>
    </source>
</evidence>
<name>A0A8H6ASS2_9HELO</name>